<feature type="transmembrane region" description="Helical" evidence="8">
    <location>
        <begin position="75"/>
        <end position="94"/>
    </location>
</feature>
<dbReference type="SUPFAM" id="SSF103481">
    <property type="entry name" value="Multidrug resistance efflux transporter EmrE"/>
    <property type="match status" value="2"/>
</dbReference>
<proteinExistence type="inferred from homology"/>
<keyword evidence="4" id="KW-1003">Cell membrane</keyword>
<feature type="domain" description="EamA" evidence="9">
    <location>
        <begin position="6"/>
        <end position="145"/>
    </location>
</feature>
<dbReference type="EMBL" id="LN483073">
    <property type="protein sequence ID" value="CEA00252.1"/>
    <property type="molecule type" value="Genomic_DNA"/>
</dbReference>
<dbReference type="InterPro" id="IPR037185">
    <property type="entry name" value="EmrE-like"/>
</dbReference>
<organism evidence="10">
    <name type="scientific">Metalysinibacillus saudimassiliensis</name>
    <dbReference type="NCBI Taxonomy" id="1461583"/>
    <lineage>
        <taxon>Bacteria</taxon>
        <taxon>Bacillati</taxon>
        <taxon>Bacillota</taxon>
        <taxon>Bacilli</taxon>
        <taxon>Bacillales</taxon>
        <taxon>Caryophanaceae</taxon>
        <taxon>Metalysinibacillus</taxon>
    </lineage>
</organism>
<dbReference type="Gene3D" id="1.10.3730.20">
    <property type="match status" value="1"/>
</dbReference>
<dbReference type="HOGENOM" id="CLU_054508_1_0_9"/>
<dbReference type="PANTHER" id="PTHR22911:SF137">
    <property type="entry name" value="SOLUTE CARRIER FAMILY 35 MEMBER G2-RELATED"/>
    <property type="match status" value="1"/>
</dbReference>
<feature type="transmembrane region" description="Helical" evidence="8">
    <location>
        <begin position="154"/>
        <end position="169"/>
    </location>
</feature>
<feature type="transmembrane region" description="Helical" evidence="8">
    <location>
        <begin position="130"/>
        <end position="148"/>
    </location>
</feature>
<name>A0A078M4I6_9BACL</name>
<feature type="transmembrane region" description="Helical" evidence="8">
    <location>
        <begin position="181"/>
        <end position="201"/>
    </location>
</feature>
<evidence type="ECO:0000256" key="8">
    <source>
        <dbReference type="SAM" id="Phobius"/>
    </source>
</evidence>
<keyword evidence="7 8" id="KW-0472">Membrane</keyword>
<feature type="transmembrane region" description="Helical" evidence="8">
    <location>
        <begin position="37"/>
        <end position="54"/>
    </location>
</feature>
<gene>
    <name evidence="10" type="ORF">BN1050_00540</name>
</gene>
<protein>
    <submittedName>
        <fullName evidence="10">Putative DMT superfamily transporter inner membrane protein</fullName>
    </submittedName>
</protein>
<dbReference type="InterPro" id="IPR000620">
    <property type="entry name" value="EamA_dom"/>
</dbReference>
<dbReference type="Pfam" id="PF00892">
    <property type="entry name" value="EamA"/>
    <property type="match status" value="2"/>
</dbReference>
<evidence type="ECO:0000256" key="1">
    <source>
        <dbReference type="ARBA" id="ARBA00004651"/>
    </source>
</evidence>
<evidence type="ECO:0000259" key="9">
    <source>
        <dbReference type="Pfam" id="PF00892"/>
    </source>
</evidence>
<evidence type="ECO:0000256" key="3">
    <source>
        <dbReference type="ARBA" id="ARBA00022448"/>
    </source>
</evidence>
<evidence type="ECO:0000313" key="10">
    <source>
        <dbReference type="EMBL" id="CEA00252.1"/>
    </source>
</evidence>
<feature type="domain" description="EamA" evidence="9">
    <location>
        <begin position="155"/>
        <end position="286"/>
    </location>
</feature>
<feature type="transmembrane region" description="Helical" evidence="8">
    <location>
        <begin position="216"/>
        <end position="234"/>
    </location>
</feature>
<feature type="transmembrane region" description="Helical" evidence="8">
    <location>
        <begin position="7"/>
        <end position="25"/>
    </location>
</feature>
<evidence type="ECO:0000256" key="5">
    <source>
        <dbReference type="ARBA" id="ARBA00022692"/>
    </source>
</evidence>
<evidence type="ECO:0000256" key="7">
    <source>
        <dbReference type="ARBA" id="ARBA00023136"/>
    </source>
</evidence>
<keyword evidence="5 8" id="KW-0812">Transmembrane</keyword>
<feature type="transmembrane region" description="Helical" evidence="8">
    <location>
        <begin position="106"/>
        <end position="123"/>
    </location>
</feature>
<keyword evidence="3" id="KW-0813">Transport</keyword>
<dbReference type="GO" id="GO:0005886">
    <property type="term" value="C:plasma membrane"/>
    <property type="evidence" value="ECO:0007669"/>
    <property type="project" value="UniProtKB-SubCell"/>
</dbReference>
<evidence type="ECO:0000256" key="2">
    <source>
        <dbReference type="ARBA" id="ARBA00007362"/>
    </source>
</evidence>
<feature type="transmembrane region" description="Helical" evidence="8">
    <location>
        <begin position="269"/>
        <end position="291"/>
    </location>
</feature>
<sequence>MSEMKKGILFALLAYLCWGSFPLFWKMLTHVPSSEILAARIIWAFVFTAIFIVLRGQGKVLWQDTKKLWQNQRAFWQLGAASVFISANWFTYIWAVNNGEIVQTSLGYYINPILSIIFGVIFFKEKLSPVQKIATGIAFMAVALLAIYYRELPWIALILALSFGIYGVLKKKIHLDATRGLVIETFFIVPIALGFYVYLVVQDKAVFLHHDVKTDVLLMLGGILTAIPLILFAAGAQRIPLYTIGFIQYVSPTITLLLGIFLYKEPFSSVQFAAFALVWFAIILFLSSLYLDSRKHRTH</sequence>
<dbReference type="AlphaFoldDB" id="A0A078M4I6"/>
<feature type="transmembrane region" description="Helical" evidence="8">
    <location>
        <begin position="241"/>
        <end position="263"/>
    </location>
</feature>
<dbReference type="PANTHER" id="PTHR22911">
    <property type="entry name" value="ACYL-MALONYL CONDENSING ENZYME-RELATED"/>
    <property type="match status" value="1"/>
</dbReference>
<dbReference type="InterPro" id="IPR004626">
    <property type="entry name" value="RarD"/>
</dbReference>
<dbReference type="NCBIfam" id="TIGR00688">
    <property type="entry name" value="rarD"/>
    <property type="match status" value="1"/>
</dbReference>
<accession>A0A078M4I6</accession>
<comment type="similarity">
    <text evidence="2">Belongs to the EamA transporter family.</text>
</comment>
<comment type="subcellular location">
    <subcellularLocation>
        <location evidence="1">Cell membrane</location>
        <topology evidence="1">Multi-pass membrane protein</topology>
    </subcellularLocation>
</comment>
<evidence type="ECO:0000256" key="4">
    <source>
        <dbReference type="ARBA" id="ARBA00022475"/>
    </source>
</evidence>
<reference evidence="10" key="1">
    <citation type="submission" date="2014-07" db="EMBL/GenBank/DDBJ databases">
        <authorList>
            <person name="Urmite Genomes Urmite Genomes"/>
        </authorList>
    </citation>
    <scope>NUCLEOTIDE SEQUENCE</scope>
    <source>
        <strain evidence="10">13S34_air</strain>
    </source>
</reference>
<keyword evidence="6 8" id="KW-1133">Transmembrane helix</keyword>
<dbReference type="PATRIC" id="fig|1461583.4.peg.512"/>
<evidence type="ECO:0000256" key="6">
    <source>
        <dbReference type="ARBA" id="ARBA00022989"/>
    </source>
</evidence>